<proteinExistence type="predicted"/>
<evidence type="ECO:0000313" key="7">
    <source>
        <dbReference type="Proteomes" id="UP000095651"/>
    </source>
</evidence>
<dbReference type="PANTHER" id="PTHR14226">
    <property type="entry name" value="NEUROPATHY TARGET ESTERASE/SWISS CHEESE D.MELANOGASTER"/>
    <property type="match status" value="1"/>
</dbReference>
<dbReference type="InterPro" id="IPR016035">
    <property type="entry name" value="Acyl_Trfase/lysoPLipase"/>
</dbReference>
<organism evidence="6 7">
    <name type="scientific">Hungatella hathewayi</name>
    <dbReference type="NCBI Taxonomy" id="154046"/>
    <lineage>
        <taxon>Bacteria</taxon>
        <taxon>Bacillati</taxon>
        <taxon>Bacillota</taxon>
        <taxon>Clostridia</taxon>
        <taxon>Lachnospirales</taxon>
        <taxon>Lachnospiraceae</taxon>
        <taxon>Hungatella</taxon>
    </lineage>
</organism>
<keyword evidence="1 4" id="KW-0378">Hydrolase</keyword>
<dbReference type="PROSITE" id="PS51635">
    <property type="entry name" value="PNPLA"/>
    <property type="match status" value="1"/>
</dbReference>
<evidence type="ECO:0000313" key="6">
    <source>
        <dbReference type="EMBL" id="CUO61824.1"/>
    </source>
</evidence>
<accession>A0A174GGY1</accession>
<protein>
    <submittedName>
        <fullName evidence="6">Patatin</fullName>
    </submittedName>
</protein>
<feature type="domain" description="PNPLA" evidence="5">
    <location>
        <begin position="13"/>
        <end position="201"/>
    </location>
</feature>
<feature type="active site" description="Proton acceptor" evidence="4">
    <location>
        <position position="188"/>
    </location>
</feature>
<dbReference type="Pfam" id="PF01734">
    <property type="entry name" value="Patatin"/>
    <property type="match status" value="1"/>
</dbReference>
<dbReference type="InterPro" id="IPR002641">
    <property type="entry name" value="PNPLA_dom"/>
</dbReference>
<evidence type="ECO:0000256" key="2">
    <source>
        <dbReference type="ARBA" id="ARBA00022963"/>
    </source>
</evidence>
<evidence type="ECO:0000259" key="5">
    <source>
        <dbReference type="PROSITE" id="PS51635"/>
    </source>
</evidence>
<evidence type="ECO:0000256" key="3">
    <source>
        <dbReference type="ARBA" id="ARBA00023098"/>
    </source>
</evidence>
<evidence type="ECO:0000256" key="4">
    <source>
        <dbReference type="PROSITE-ProRule" id="PRU01161"/>
    </source>
</evidence>
<feature type="short sequence motif" description="GXGXXG" evidence="4">
    <location>
        <begin position="17"/>
        <end position="22"/>
    </location>
</feature>
<dbReference type="AlphaFoldDB" id="A0A174GGY1"/>
<keyword evidence="3 4" id="KW-0443">Lipid metabolism</keyword>
<gene>
    <name evidence="6" type="ORF">ERS852407_03368</name>
</gene>
<dbReference type="GO" id="GO:0016042">
    <property type="term" value="P:lipid catabolic process"/>
    <property type="evidence" value="ECO:0007669"/>
    <property type="project" value="UniProtKB-UniRule"/>
</dbReference>
<dbReference type="GO" id="GO:0016787">
    <property type="term" value="F:hydrolase activity"/>
    <property type="evidence" value="ECO:0007669"/>
    <property type="project" value="UniProtKB-UniRule"/>
</dbReference>
<dbReference type="CDD" id="cd07209">
    <property type="entry name" value="Pat_hypo_Ecoli_Z1214_like"/>
    <property type="match status" value="1"/>
</dbReference>
<reference evidence="6 7" key="1">
    <citation type="submission" date="2015-09" db="EMBL/GenBank/DDBJ databases">
        <authorList>
            <consortium name="Pathogen Informatics"/>
        </authorList>
    </citation>
    <scope>NUCLEOTIDE SEQUENCE [LARGE SCALE GENOMIC DNA]</scope>
    <source>
        <strain evidence="6 7">2789STDY5608850</strain>
    </source>
</reference>
<dbReference type="SUPFAM" id="SSF52151">
    <property type="entry name" value="FabD/lysophospholipase-like"/>
    <property type="match status" value="1"/>
</dbReference>
<dbReference type="Proteomes" id="UP000095651">
    <property type="component" value="Unassembled WGS sequence"/>
</dbReference>
<feature type="active site" description="Nucleophile" evidence="4">
    <location>
        <position position="46"/>
    </location>
</feature>
<sequence length="384" mass="43712">MELKLDLTKEYGIVLEGGGAKGAYQIGAWKALREAGVRIKGIAGASVGSLNGALICMDDLEKAEDIWKNIEYSRVMDVSDETIKALKKKDFKALNMQEILNSGFQFIKDGGFDVTPLKNLIAEVVGDESRIRESDRELFAMTYSVSEHKELAVDVKSGEEGSVKDMLLASAYFLAFKNEKLGGKRYRDGGGFNNVPLGVLLDKGYEDIIVIRIYGWGFDSEKVTKIPDGANVYHIAPRQDLGGILEFDKKQSRKNMTLGYFDAKRFLYGLAGRIYYIDAPGSEPYYFDKMMSELELLKIYVEEDLDQETRESLKGYRMFTETLFPRMAVEFKLKDDWNYRDLYIAILEDLAKRLKINRFQIYTVDRLIGKIMMKLHSLDSRIPL</sequence>
<dbReference type="RefSeq" id="WP_055656945.1">
    <property type="nucleotide sequence ID" value="NZ_CABIXC010000009.1"/>
</dbReference>
<dbReference type="EMBL" id="CYZE01000009">
    <property type="protein sequence ID" value="CUO61824.1"/>
    <property type="molecule type" value="Genomic_DNA"/>
</dbReference>
<name>A0A174GGY1_9FIRM</name>
<keyword evidence="2 4" id="KW-0442">Lipid degradation</keyword>
<feature type="short sequence motif" description="GXSXG" evidence="4">
    <location>
        <begin position="44"/>
        <end position="48"/>
    </location>
</feature>
<dbReference type="Gene3D" id="3.40.1090.10">
    <property type="entry name" value="Cytosolic phospholipase A2 catalytic domain"/>
    <property type="match status" value="1"/>
</dbReference>
<dbReference type="InterPro" id="IPR050301">
    <property type="entry name" value="NTE"/>
</dbReference>
<evidence type="ECO:0000256" key="1">
    <source>
        <dbReference type="ARBA" id="ARBA00022801"/>
    </source>
</evidence>
<dbReference type="PANTHER" id="PTHR14226:SF57">
    <property type="entry name" value="BLR7027 PROTEIN"/>
    <property type="match status" value="1"/>
</dbReference>
<feature type="short sequence motif" description="DGA/G" evidence="4">
    <location>
        <begin position="188"/>
        <end position="190"/>
    </location>
</feature>